<dbReference type="FunFam" id="1.10.510.10:FF:000624">
    <property type="entry name" value="Mitogen-activated protein kinase"/>
    <property type="match status" value="1"/>
</dbReference>
<dbReference type="PROSITE" id="PS00108">
    <property type="entry name" value="PROTEIN_KINASE_ST"/>
    <property type="match status" value="1"/>
</dbReference>
<dbReference type="FunFam" id="3.30.200.20:FF:000124">
    <property type="entry name" value="Cyclin-dependent kinase 4"/>
    <property type="match status" value="1"/>
</dbReference>
<keyword evidence="3" id="KW-0723">Serine/threonine-protein kinase</keyword>
<dbReference type="Pfam" id="PF00069">
    <property type="entry name" value="Pkinase"/>
    <property type="match status" value="1"/>
</dbReference>
<name>T1HCA2_RHOPR</name>
<dbReference type="Proteomes" id="UP000015103">
    <property type="component" value="Unassembled WGS sequence"/>
</dbReference>
<proteinExistence type="inferred from homology"/>
<dbReference type="GO" id="GO:0005524">
    <property type="term" value="F:ATP binding"/>
    <property type="evidence" value="ECO:0007669"/>
    <property type="project" value="UniProtKB-KW"/>
</dbReference>
<reference evidence="11" key="1">
    <citation type="submission" date="2015-05" db="UniProtKB">
        <authorList>
            <consortium name="EnsemblMetazoa"/>
        </authorList>
    </citation>
    <scope>IDENTIFICATION</scope>
</reference>
<evidence type="ECO:0000256" key="1">
    <source>
        <dbReference type="ARBA" id="ARBA00006485"/>
    </source>
</evidence>
<evidence type="ECO:0000256" key="9">
    <source>
        <dbReference type="ARBA" id="ARBA00048367"/>
    </source>
</evidence>
<dbReference type="SMART" id="SM00220">
    <property type="entry name" value="S_TKc"/>
    <property type="match status" value="1"/>
</dbReference>
<dbReference type="InterPro" id="IPR050108">
    <property type="entry name" value="CDK"/>
</dbReference>
<dbReference type="InterPro" id="IPR008271">
    <property type="entry name" value="Ser/Thr_kinase_AS"/>
</dbReference>
<dbReference type="eggNOG" id="KOG0594">
    <property type="taxonomic scope" value="Eukaryota"/>
</dbReference>
<comment type="catalytic activity">
    <reaction evidence="8">
        <text>L-threonyl-[protein] + ATP = O-phospho-L-threonyl-[protein] + ADP + H(+)</text>
        <dbReference type="Rhea" id="RHEA:46608"/>
        <dbReference type="Rhea" id="RHEA-COMP:11060"/>
        <dbReference type="Rhea" id="RHEA-COMP:11605"/>
        <dbReference type="ChEBI" id="CHEBI:15378"/>
        <dbReference type="ChEBI" id="CHEBI:30013"/>
        <dbReference type="ChEBI" id="CHEBI:30616"/>
        <dbReference type="ChEBI" id="CHEBI:61977"/>
        <dbReference type="ChEBI" id="CHEBI:456216"/>
        <dbReference type="EC" id="2.7.11.22"/>
    </reaction>
</comment>
<dbReference type="Gene3D" id="3.30.200.20">
    <property type="entry name" value="Phosphorylase Kinase, domain 1"/>
    <property type="match status" value="1"/>
</dbReference>
<protein>
    <recommendedName>
        <fullName evidence="2">cyclin-dependent kinase</fullName>
        <ecNumber evidence="2">2.7.11.22</ecNumber>
    </recommendedName>
</protein>
<evidence type="ECO:0000313" key="12">
    <source>
        <dbReference type="Proteomes" id="UP000015103"/>
    </source>
</evidence>
<dbReference type="EMBL" id="ACPB03006385">
    <property type="status" value="NOT_ANNOTATED_CDS"/>
    <property type="molecule type" value="Genomic_DNA"/>
</dbReference>
<keyword evidence="5" id="KW-0547">Nucleotide-binding</keyword>
<dbReference type="HOGENOM" id="CLU_000288_181_1_1"/>
<evidence type="ECO:0000256" key="8">
    <source>
        <dbReference type="ARBA" id="ARBA00047811"/>
    </source>
</evidence>
<dbReference type="PROSITE" id="PS50011">
    <property type="entry name" value="PROTEIN_KINASE_DOM"/>
    <property type="match status" value="1"/>
</dbReference>
<dbReference type="Gene3D" id="1.10.510.10">
    <property type="entry name" value="Transferase(Phosphotransferase) domain 1"/>
    <property type="match status" value="1"/>
</dbReference>
<evidence type="ECO:0000259" key="10">
    <source>
        <dbReference type="PROSITE" id="PS50011"/>
    </source>
</evidence>
<evidence type="ECO:0000256" key="4">
    <source>
        <dbReference type="ARBA" id="ARBA00022679"/>
    </source>
</evidence>
<evidence type="ECO:0000256" key="5">
    <source>
        <dbReference type="ARBA" id="ARBA00022741"/>
    </source>
</evidence>
<comment type="similarity">
    <text evidence="1">Belongs to the protein kinase superfamily. CMGC Ser/Thr protein kinase family. CDC2/CDKX subfamily.</text>
</comment>
<dbReference type="EnsemblMetazoa" id="RPRC001666-RA">
    <property type="protein sequence ID" value="RPRC001666-PA"/>
    <property type="gene ID" value="RPRC001666"/>
</dbReference>
<dbReference type="AlphaFoldDB" id="T1HCA2"/>
<dbReference type="OMA" id="MYTGSAL"/>
<dbReference type="EC" id="2.7.11.22" evidence="2"/>
<dbReference type="VEuPathDB" id="VectorBase:RPRC001666"/>
<dbReference type="GO" id="GO:0005737">
    <property type="term" value="C:cytoplasm"/>
    <property type="evidence" value="ECO:0007669"/>
    <property type="project" value="TreeGrafter"/>
</dbReference>
<dbReference type="SUPFAM" id="SSF56112">
    <property type="entry name" value="Protein kinase-like (PK-like)"/>
    <property type="match status" value="1"/>
</dbReference>
<evidence type="ECO:0000256" key="6">
    <source>
        <dbReference type="ARBA" id="ARBA00022777"/>
    </source>
</evidence>
<evidence type="ECO:0000256" key="7">
    <source>
        <dbReference type="ARBA" id="ARBA00022840"/>
    </source>
</evidence>
<dbReference type="GO" id="GO:0005634">
    <property type="term" value="C:nucleus"/>
    <property type="evidence" value="ECO:0007669"/>
    <property type="project" value="TreeGrafter"/>
</dbReference>
<dbReference type="InterPro" id="IPR000719">
    <property type="entry name" value="Prot_kinase_dom"/>
</dbReference>
<keyword evidence="12" id="KW-1185">Reference proteome</keyword>
<evidence type="ECO:0000256" key="3">
    <source>
        <dbReference type="ARBA" id="ARBA00022527"/>
    </source>
</evidence>
<accession>T1HCA2</accession>
<evidence type="ECO:0000313" key="11">
    <source>
        <dbReference type="EnsemblMetazoa" id="RPRC001666-PA"/>
    </source>
</evidence>
<evidence type="ECO:0000256" key="2">
    <source>
        <dbReference type="ARBA" id="ARBA00012425"/>
    </source>
</evidence>
<sequence>MSDKPLFFYFQESWTFRRGTYATVFKGKSRLTDNLVALKEIRLEHEEGAPCTAIREVSLLKELRHANIVTLHDIVHTEKSLTLVFEYLEKDLKQYMDDHGNMLSMNNVKLFLFQLLRGLSYCHRRRILHRDLKPQNLLINERGELKLADFGLARAKSVPTKTYSNEVVTLWYRPPDVLMGSTEYSTQIDMWGVGCIFFEMASGRPLFPGSTVEEELSLITRLLGPLEGQADQGGGDERKSNFKLAVIEALLTRAPRLHHDGVTLLASFLPVR</sequence>
<dbReference type="InParanoid" id="T1HCA2"/>
<dbReference type="InterPro" id="IPR011009">
    <property type="entry name" value="Kinase-like_dom_sf"/>
</dbReference>
<organism evidence="11 12">
    <name type="scientific">Rhodnius prolixus</name>
    <name type="common">Triatomid bug</name>
    <dbReference type="NCBI Taxonomy" id="13249"/>
    <lineage>
        <taxon>Eukaryota</taxon>
        <taxon>Metazoa</taxon>
        <taxon>Ecdysozoa</taxon>
        <taxon>Arthropoda</taxon>
        <taxon>Hexapoda</taxon>
        <taxon>Insecta</taxon>
        <taxon>Pterygota</taxon>
        <taxon>Neoptera</taxon>
        <taxon>Paraneoptera</taxon>
        <taxon>Hemiptera</taxon>
        <taxon>Heteroptera</taxon>
        <taxon>Panheteroptera</taxon>
        <taxon>Cimicomorpha</taxon>
        <taxon>Reduviidae</taxon>
        <taxon>Triatominae</taxon>
        <taxon>Rhodnius</taxon>
    </lineage>
</organism>
<dbReference type="PANTHER" id="PTHR24056">
    <property type="entry name" value="CELL DIVISION PROTEIN KINASE"/>
    <property type="match status" value="1"/>
</dbReference>
<keyword evidence="6" id="KW-0418">Kinase</keyword>
<dbReference type="PANTHER" id="PTHR24056:SF246">
    <property type="entry name" value="ECDYSONE-INDUCED PROTEIN 63E, ISOFORM N"/>
    <property type="match status" value="1"/>
</dbReference>
<keyword evidence="7" id="KW-0067">ATP-binding</keyword>
<dbReference type="GO" id="GO:0004693">
    <property type="term" value="F:cyclin-dependent protein serine/threonine kinase activity"/>
    <property type="evidence" value="ECO:0007669"/>
    <property type="project" value="UniProtKB-EC"/>
</dbReference>
<keyword evidence="4" id="KW-0808">Transferase</keyword>
<dbReference type="STRING" id="13249.T1HCA2"/>
<comment type="catalytic activity">
    <reaction evidence="9">
        <text>L-seryl-[protein] + ATP = O-phospho-L-seryl-[protein] + ADP + H(+)</text>
        <dbReference type="Rhea" id="RHEA:17989"/>
        <dbReference type="Rhea" id="RHEA-COMP:9863"/>
        <dbReference type="Rhea" id="RHEA-COMP:11604"/>
        <dbReference type="ChEBI" id="CHEBI:15378"/>
        <dbReference type="ChEBI" id="CHEBI:29999"/>
        <dbReference type="ChEBI" id="CHEBI:30616"/>
        <dbReference type="ChEBI" id="CHEBI:83421"/>
        <dbReference type="ChEBI" id="CHEBI:456216"/>
        <dbReference type="EC" id="2.7.11.22"/>
    </reaction>
</comment>
<feature type="domain" description="Protein kinase" evidence="10">
    <location>
        <begin position="10"/>
        <end position="272"/>
    </location>
</feature>